<keyword evidence="2" id="KW-1185">Reference proteome</keyword>
<reference evidence="1 2" key="1">
    <citation type="submission" date="2018-07" db="EMBL/GenBank/DDBJ databases">
        <title>A high quality draft genome assembly of the barn swallow (H. rustica rustica).</title>
        <authorList>
            <person name="Formenti G."/>
            <person name="Chiara M."/>
            <person name="Poveda L."/>
            <person name="Francoijs K.-J."/>
            <person name="Bonisoli-Alquati A."/>
            <person name="Canova L."/>
            <person name="Gianfranceschi L."/>
            <person name="Horner D.S."/>
            <person name="Saino N."/>
        </authorList>
    </citation>
    <scope>NUCLEOTIDE SEQUENCE [LARGE SCALE GENOMIC DNA]</scope>
    <source>
        <strain evidence="1">Chelidonia</strain>
        <tissue evidence="1">Blood</tissue>
    </source>
</reference>
<accession>A0A3M0KAD7</accession>
<dbReference type="STRING" id="333673.A0A3M0KAD7"/>
<gene>
    <name evidence="1" type="ORF">DUI87_12948</name>
</gene>
<proteinExistence type="predicted"/>
<comment type="caution">
    <text evidence="1">The sequence shown here is derived from an EMBL/GenBank/DDBJ whole genome shotgun (WGS) entry which is preliminary data.</text>
</comment>
<dbReference type="AlphaFoldDB" id="A0A3M0KAD7"/>
<name>A0A3M0KAD7_HIRRU</name>
<evidence type="ECO:0008006" key="3">
    <source>
        <dbReference type="Google" id="ProtNLM"/>
    </source>
</evidence>
<dbReference type="OrthoDB" id="276744at2759"/>
<evidence type="ECO:0000313" key="2">
    <source>
        <dbReference type="Proteomes" id="UP000269221"/>
    </source>
</evidence>
<sequence length="155" mass="17944">MIIPLYVALVRLHLKSCAQFWNPHCKKDIEVLEEVKRRGTKLGKGLEHKPDEEQLRELVFVPSHYLANPEGYEGIKCTFSTFADHIKLSNTVNTPEGRDAIQTDLDKLKKLSHWTLIRFNNTRCKMLHLYQQKAGKEQIQSNPAKKDLGCMRGWT</sequence>
<dbReference type="PANTHER" id="PTHR33332">
    <property type="entry name" value="REVERSE TRANSCRIPTASE DOMAIN-CONTAINING PROTEIN"/>
    <property type="match status" value="1"/>
</dbReference>
<dbReference type="Proteomes" id="UP000269221">
    <property type="component" value="Unassembled WGS sequence"/>
</dbReference>
<evidence type="ECO:0000313" key="1">
    <source>
        <dbReference type="EMBL" id="RMC10149.1"/>
    </source>
</evidence>
<dbReference type="EMBL" id="QRBI01000112">
    <property type="protein sequence ID" value="RMC10149.1"/>
    <property type="molecule type" value="Genomic_DNA"/>
</dbReference>
<protein>
    <recommendedName>
        <fullName evidence="3">Reverse transcriptase domain-containing protein</fullName>
    </recommendedName>
</protein>
<organism evidence="1 2">
    <name type="scientific">Hirundo rustica rustica</name>
    <dbReference type="NCBI Taxonomy" id="333673"/>
    <lineage>
        <taxon>Eukaryota</taxon>
        <taxon>Metazoa</taxon>
        <taxon>Chordata</taxon>
        <taxon>Craniata</taxon>
        <taxon>Vertebrata</taxon>
        <taxon>Euteleostomi</taxon>
        <taxon>Archelosauria</taxon>
        <taxon>Archosauria</taxon>
        <taxon>Dinosauria</taxon>
        <taxon>Saurischia</taxon>
        <taxon>Theropoda</taxon>
        <taxon>Coelurosauria</taxon>
        <taxon>Aves</taxon>
        <taxon>Neognathae</taxon>
        <taxon>Neoaves</taxon>
        <taxon>Telluraves</taxon>
        <taxon>Australaves</taxon>
        <taxon>Passeriformes</taxon>
        <taxon>Sylvioidea</taxon>
        <taxon>Hirundinidae</taxon>
        <taxon>Hirundo</taxon>
    </lineage>
</organism>